<dbReference type="GO" id="GO:0016020">
    <property type="term" value="C:membrane"/>
    <property type="evidence" value="ECO:0007669"/>
    <property type="project" value="UniProtKB-SubCell"/>
</dbReference>
<organism evidence="4 5">
    <name type="scientific">Suillus subaureus</name>
    <dbReference type="NCBI Taxonomy" id="48587"/>
    <lineage>
        <taxon>Eukaryota</taxon>
        <taxon>Fungi</taxon>
        <taxon>Dikarya</taxon>
        <taxon>Basidiomycota</taxon>
        <taxon>Agaricomycotina</taxon>
        <taxon>Agaricomycetes</taxon>
        <taxon>Agaricomycetidae</taxon>
        <taxon>Boletales</taxon>
        <taxon>Suillineae</taxon>
        <taxon>Suillaceae</taxon>
        <taxon>Suillus</taxon>
    </lineage>
</organism>
<feature type="transmembrane region" description="Helical" evidence="2">
    <location>
        <begin position="29"/>
        <end position="49"/>
    </location>
</feature>
<dbReference type="OrthoDB" id="2689004at2759"/>
<name>A0A9P7JCT8_9AGAM</name>
<proteinExistence type="predicted"/>
<keyword evidence="2" id="KW-0812">Transmembrane</keyword>
<dbReference type="InterPro" id="IPR036259">
    <property type="entry name" value="MFS_trans_sf"/>
</dbReference>
<dbReference type="SUPFAM" id="SSF103473">
    <property type="entry name" value="MFS general substrate transporter"/>
    <property type="match status" value="1"/>
</dbReference>
<keyword evidence="5" id="KW-1185">Reference proteome</keyword>
<comment type="subcellular location">
    <subcellularLocation>
        <location evidence="1">Membrane</location>
        <topology evidence="1">Multi-pass membrane protein</topology>
    </subcellularLocation>
</comment>
<dbReference type="AlphaFoldDB" id="A0A9P7JCT8"/>
<feature type="transmembrane region" description="Helical" evidence="2">
    <location>
        <begin position="61"/>
        <end position="81"/>
    </location>
</feature>
<sequence>MISAISCGLTILGAIGLSGLTSVAILGVLYGYFSGVCTTMVGPLVAVLAPNTSELGGRMGICFFVGGFGSLIGTPISGALLTSNYTWWKPALFSGIASLAGAVMYSSMRLIYTRRNQF</sequence>
<feature type="transmembrane region" description="Helical" evidence="2">
    <location>
        <begin position="87"/>
        <end position="105"/>
    </location>
</feature>
<keyword evidence="2" id="KW-1133">Transmembrane helix</keyword>
<reference evidence="4" key="1">
    <citation type="journal article" date="2020" name="New Phytol.">
        <title>Comparative genomics reveals dynamic genome evolution in host specialist ectomycorrhizal fungi.</title>
        <authorList>
            <person name="Lofgren L.A."/>
            <person name="Nguyen N.H."/>
            <person name="Vilgalys R."/>
            <person name="Ruytinx J."/>
            <person name="Liao H.L."/>
            <person name="Branco S."/>
            <person name="Kuo A."/>
            <person name="LaButti K."/>
            <person name="Lipzen A."/>
            <person name="Andreopoulos W."/>
            <person name="Pangilinan J."/>
            <person name="Riley R."/>
            <person name="Hundley H."/>
            <person name="Na H."/>
            <person name="Barry K."/>
            <person name="Grigoriev I.V."/>
            <person name="Stajich J.E."/>
            <person name="Kennedy P.G."/>
        </authorList>
    </citation>
    <scope>NUCLEOTIDE SEQUENCE</scope>
    <source>
        <strain evidence="4">MN1</strain>
    </source>
</reference>
<evidence type="ECO:0000313" key="4">
    <source>
        <dbReference type="EMBL" id="KAG1814778.1"/>
    </source>
</evidence>
<gene>
    <name evidence="4" type="ORF">BJ212DRAFT_1481958</name>
</gene>
<dbReference type="GeneID" id="64634357"/>
<keyword evidence="2" id="KW-0472">Membrane</keyword>
<dbReference type="InterPro" id="IPR020846">
    <property type="entry name" value="MFS_dom"/>
</dbReference>
<evidence type="ECO:0000256" key="2">
    <source>
        <dbReference type="SAM" id="Phobius"/>
    </source>
</evidence>
<comment type="caution">
    <text evidence="4">The sequence shown here is derived from an EMBL/GenBank/DDBJ whole genome shotgun (WGS) entry which is preliminary data.</text>
</comment>
<evidence type="ECO:0000256" key="1">
    <source>
        <dbReference type="ARBA" id="ARBA00004141"/>
    </source>
</evidence>
<dbReference type="PROSITE" id="PS50850">
    <property type="entry name" value="MFS"/>
    <property type="match status" value="1"/>
</dbReference>
<dbReference type="EMBL" id="JABBWG010000020">
    <property type="protein sequence ID" value="KAG1814778.1"/>
    <property type="molecule type" value="Genomic_DNA"/>
</dbReference>
<evidence type="ECO:0000313" key="5">
    <source>
        <dbReference type="Proteomes" id="UP000807769"/>
    </source>
</evidence>
<dbReference type="Gene3D" id="1.20.1250.20">
    <property type="entry name" value="MFS general substrate transporter like domains"/>
    <property type="match status" value="1"/>
</dbReference>
<evidence type="ECO:0000259" key="3">
    <source>
        <dbReference type="PROSITE" id="PS50850"/>
    </source>
</evidence>
<dbReference type="GO" id="GO:0022857">
    <property type="term" value="F:transmembrane transporter activity"/>
    <property type="evidence" value="ECO:0007669"/>
    <property type="project" value="InterPro"/>
</dbReference>
<dbReference type="Proteomes" id="UP000807769">
    <property type="component" value="Unassembled WGS sequence"/>
</dbReference>
<dbReference type="RefSeq" id="XP_041192114.1">
    <property type="nucleotide sequence ID" value="XM_041340341.1"/>
</dbReference>
<protein>
    <recommendedName>
        <fullName evidence="3">Major facilitator superfamily (MFS) profile domain-containing protein</fullName>
    </recommendedName>
</protein>
<feature type="domain" description="Major facilitator superfamily (MFS) profile" evidence="3">
    <location>
        <begin position="1"/>
        <end position="118"/>
    </location>
</feature>
<accession>A0A9P7JCT8</accession>